<feature type="coiled-coil region" evidence="1">
    <location>
        <begin position="24"/>
        <end position="61"/>
    </location>
</feature>
<protein>
    <recommendedName>
        <fullName evidence="5">BZIP domain-containing protein</fullName>
    </recommendedName>
</protein>
<feature type="region of interest" description="Disordered" evidence="2">
    <location>
        <begin position="133"/>
        <end position="152"/>
    </location>
</feature>
<accession>A0A316VLT9</accession>
<dbReference type="CDD" id="cd14686">
    <property type="entry name" value="bZIP"/>
    <property type="match status" value="1"/>
</dbReference>
<feature type="region of interest" description="Disordered" evidence="2">
    <location>
        <begin position="176"/>
        <end position="211"/>
    </location>
</feature>
<evidence type="ECO:0000256" key="2">
    <source>
        <dbReference type="SAM" id="MobiDB-lite"/>
    </source>
</evidence>
<dbReference type="EMBL" id="KZ819602">
    <property type="protein sequence ID" value="PWN38526.1"/>
    <property type="molecule type" value="Genomic_DNA"/>
</dbReference>
<sequence length="325" mass="36912">MVRGRRQNPDAPPSRQLEISRAFRKRKANDLQILQDRADRLERENVDLRRENERMRILLKRPSSSYSTLGHIDHSNNQRHVNDENTYNGFHHGAHDRTNSMPSTMSRRGEELIQNIQNHWSFNTGFDQLSHTPSSSYNYPIQTASSDGNMNEAQINHQNDQSIGSNLSNRHDSSILQVSTGSNGLNSGTSAVSQASEQSLQSPQSSTAQSFQVMDLRPESQMRMLESFQHVNDDAEESEQHITDQDHHQQDQHRGSSAFNQNAYNESQQHELPIHPQDHESAQRLWELAVRANGGDTDRCCAGLFNCDDQGRIKVETPPHVAYPA</sequence>
<evidence type="ECO:0000313" key="3">
    <source>
        <dbReference type="EMBL" id="PWN38526.1"/>
    </source>
</evidence>
<evidence type="ECO:0008006" key="5">
    <source>
        <dbReference type="Google" id="ProtNLM"/>
    </source>
</evidence>
<name>A0A316VLT9_9BASI</name>
<feature type="compositionally biased region" description="Basic and acidic residues" evidence="2">
    <location>
        <begin position="238"/>
        <end position="254"/>
    </location>
</feature>
<feature type="compositionally biased region" description="Low complexity" evidence="2">
    <location>
        <begin position="179"/>
        <end position="190"/>
    </location>
</feature>
<feature type="region of interest" description="Disordered" evidence="2">
    <location>
        <begin position="233"/>
        <end position="256"/>
    </location>
</feature>
<gene>
    <name evidence="3" type="ORF">FA14DRAFT_27583</name>
</gene>
<keyword evidence="1" id="KW-0175">Coiled coil</keyword>
<dbReference type="Proteomes" id="UP000245771">
    <property type="component" value="Unassembled WGS sequence"/>
</dbReference>
<keyword evidence="4" id="KW-1185">Reference proteome</keyword>
<dbReference type="InParanoid" id="A0A316VLT9"/>
<feature type="compositionally biased region" description="Polar residues" evidence="2">
    <location>
        <begin position="191"/>
        <end position="211"/>
    </location>
</feature>
<evidence type="ECO:0000256" key="1">
    <source>
        <dbReference type="SAM" id="Coils"/>
    </source>
</evidence>
<dbReference type="Gene3D" id="1.20.5.170">
    <property type="match status" value="1"/>
</dbReference>
<dbReference type="GeneID" id="37023894"/>
<organism evidence="3 4">
    <name type="scientific">Meira miltonrushii</name>
    <dbReference type="NCBI Taxonomy" id="1280837"/>
    <lineage>
        <taxon>Eukaryota</taxon>
        <taxon>Fungi</taxon>
        <taxon>Dikarya</taxon>
        <taxon>Basidiomycota</taxon>
        <taxon>Ustilaginomycotina</taxon>
        <taxon>Exobasidiomycetes</taxon>
        <taxon>Exobasidiales</taxon>
        <taxon>Brachybasidiaceae</taxon>
        <taxon>Meira</taxon>
    </lineage>
</organism>
<dbReference type="OrthoDB" id="3365874at2759"/>
<evidence type="ECO:0000313" key="4">
    <source>
        <dbReference type="Proteomes" id="UP000245771"/>
    </source>
</evidence>
<dbReference type="AlphaFoldDB" id="A0A316VLT9"/>
<proteinExistence type="predicted"/>
<dbReference type="RefSeq" id="XP_025358828.1">
    <property type="nucleotide sequence ID" value="XM_025502113.1"/>
</dbReference>
<reference evidence="3 4" key="1">
    <citation type="journal article" date="2018" name="Mol. Biol. Evol.">
        <title>Broad Genomic Sampling Reveals a Smut Pathogenic Ancestry of the Fungal Clade Ustilaginomycotina.</title>
        <authorList>
            <person name="Kijpornyongpan T."/>
            <person name="Mondo S.J."/>
            <person name="Barry K."/>
            <person name="Sandor L."/>
            <person name="Lee J."/>
            <person name="Lipzen A."/>
            <person name="Pangilinan J."/>
            <person name="LaButti K."/>
            <person name="Hainaut M."/>
            <person name="Henrissat B."/>
            <person name="Grigoriev I.V."/>
            <person name="Spatafora J.W."/>
            <person name="Aime M.C."/>
        </authorList>
    </citation>
    <scope>NUCLEOTIDE SEQUENCE [LARGE SCALE GENOMIC DNA]</scope>
    <source>
        <strain evidence="3 4">MCA 3882</strain>
    </source>
</reference>